<evidence type="ECO:0000313" key="2">
    <source>
        <dbReference type="EMBL" id="OGD98846.1"/>
    </source>
</evidence>
<dbReference type="Gene3D" id="3.90.550.10">
    <property type="entry name" value="Spore Coat Polysaccharide Biosynthesis Protein SpsA, Chain A"/>
    <property type="match status" value="1"/>
</dbReference>
<dbReference type="InterPro" id="IPR001173">
    <property type="entry name" value="Glyco_trans_2-like"/>
</dbReference>
<feature type="domain" description="Glycosyltransferase 2-like" evidence="1">
    <location>
        <begin position="4"/>
        <end position="139"/>
    </location>
</feature>
<dbReference type="PANTHER" id="PTHR43179">
    <property type="entry name" value="RHAMNOSYLTRANSFERASE WBBL"/>
    <property type="match status" value="1"/>
</dbReference>
<sequence>MDISIIIVSYNTRELLKDCLISIKSAINSLKVEVFVVDNNSYDKTKEMVKKDFPEVTLIANKKNVGFSKANNQAIKKAKGCYILVLNPDTILSSDTLDKMFSLMKKNKDVAVATCRVELPNGKLDRDCRRLYPTPWRAFTHFSTLSRVFPNTKLFDQYQMGHISDKLEHEIESCVGAFMFVRTANIKKVGLFDEDFFFYGEDLDWCYRFRQAGFKIAYTPSTKIIHYKGAASGMKQTSAHVTKVTRQSKKRALYESVHSMELFYKKHLKEKYPFYINWLVLVSLKILERIRVLSA</sequence>
<dbReference type="Pfam" id="PF00535">
    <property type="entry name" value="Glycos_transf_2"/>
    <property type="match status" value="1"/>
</dbReference>
<dbReference type="CDD" id="cd04186">
    <property type="entry name" value="GT_2_like_c"/>
    <property type="match status" value="1"/>
</dbReference>
<dbReference type="STRING" id="1797725.A3A49_02870"/>
<dbReference type="InterPro" id="IPR029044">
    <property type="entry name" value="Nucleotide-diphossugar_trans"/>
</dbReference>
<gene>
    <name evidence="2" type="ORF">A3A49_02870</name>
</gene>
<evidence type="ECO:0000313" key="3">
    <source>
        <dbReference type="Proteomes" id="UP000176740"/>
    </source>
</evidence>
<name>A0A1F5H3W1_9BACT</name>
<dbReference type="EMBL" id="MFBO01000003">
    <property type="protein sequence ID" value="OGD98846.1"/>
    <property type="molecule type" value="Genomic_DNA"/>
</dbReference>
<evidence type="ECO:0000259" key="1">
    <source>
        <dbReference type="Pfam" id="PF00535"/>
    </source>
</evidence>
<proteinExistence type="predicted"/>
<reference evidence="2 3" key="1">
    <citation type="journal article" date="2016" name="Nat. Commun.">
        <title>Thousands of microbial genomes shed light on interconnected biogeochemical processes in an aquifer system.</title>
        <authorList>
            <person name="Anantharaman K."/>
            <person name="Brown C.T."/>
            <person name="Hug L.A."/>
            <person name="Sharon I."/>
            <person name="Castelle C.J."/>
            <person name="Probst A.J."/>
            <person name="Thomas B.C."/>
            <person name="Singh A."/>
            <person name="Wilkins M.J."/>
            <person name="Karaoz U."/>
            <person name="Brodie E.L."/>
            <person name="Williams K.H."/>
            <person name="Hubbard S.S."/>
            <person name="Banfield J.F."/>
        </authorList>
    </citation>
    <scope>NUCLEOTIDE SEQUENCE [LARGE SCALE GENOMIC DNA]</scope>
</reference>
<dbReference type="PANTHER" id="PTHR43179:SF7">
    <property type="entry name" value="RHAMNOSYLTRANSFERASE WBBL"/>
    <property type="match status" value="1"/>
</dbReference>
<accession>A0A1F5H3W1</accession>
<comment type="caution">
    <text evidence="2">The sequence shown here is derived from an EMBL/GenBank/DDBJ whole genome shotgun (WGS) entry which is preliminary data.</text>
</comment>
<protein>
    <recommendedName>
        <fullName evidence="1">Glycosyltransferase 2-like domain-containing protein</fullName>
    </recommendedName>
</protein>
<organism evidence="2 3">
    <name type="scientific">Candidatus Curtissbacteria bacterium RIFCSPLOWO2_01_FULL_38_11b</name>
    <dbReference type="NCBI Taxonomy" id="1797725"/>
    <lineage>
        <taxon>Bacteria</taxon>
        <taxon>Candidatus Curtissiibacteriota</taxon>
    </lineage>
</organism>
<dbReference type="AlphaFoldDB" id="A0A1F5H3W1"/>
<dbReference type="Proteomes" id="UP000176740">
    <property type="component" value="Unassembled WGS sequence"/>
</dbReference>
<dbReference type="SUPFAM" id="SSF53448">
    <property type="entry name" value="Nucleotide-diphospho-sugar transferases"/>
    <property type="match status" value="1"/>
</dbReference>